<keyword evidence="1" id="KW-0648">Protein biosynthesis</keyword>
<dbReference type="GO" id="GO:0070681">
    <property type="term" value="P:glutaminyl-tRNAGln biosynthesis via transamidation"/>
    <property type="evidence" value="ECO:0007669"/>
    <property type="project" value="TreeGrafter"/>
</dbReference>
<dbReference type="AlphaFoldDB" id="A0A0G0CZP5"/>
<keyword evidence="1" id="KW-0067">ATP-binding</keyword>
<dbReference type="EC" id="6.3.5.-" evidence="1"/>
<dbReference type="NCBIfam" id="TIGR00135">
    <property type="entry name" value="gatC"/>
    <property type="match status" value="1"/>
</dbReference>
<dbReference type="InterPro" id="IPR003837">
    <property type="entry name" value="GatC"/>
</dbReference>
<name>A0A0G0CZP5_9BACT</name>
<dbReference type="GO" id="GO:0050567">
    <property type="term" value="F:glutaminyl-tRNA synthase (glutamine-hydrolyzing) activity"/>
    <property type="evidence" value="ECO:0007669"/>
    <property type="project" value="UniProtKB-UniRule"/>
</dbReference>
<sequence length="100" mass="11281">MTTISTSTVKHISKLAKIPITEKEENELAKGFNKALEVIDSLFKVNIVGIEPTHQVTGLENILREDKVDEKKIFTQEQALSNTKKKHNGYFVVDQILAED</sequence>
<dbReference type="InterPro" id="IPR036113">
    <property type="entry name" value="Asp/Glu-ADT_sf_sub_c"/>
</dbReference>
<dbReference type="GO" id="GO:0050566">
    <property type="term" value="F:asparaginyl-tRNA synthase (glutamine-hydrolyzing) activity"/>
    <property type="evidence" value="ECO:0007669"/>
    <property type="project" value="RHEA"/>
</dbReference>
<keyword evidence="2" id="KW-0808">Transferase</keyword>
<evidence type="ECO:0000313" key="2">
    <source>
        <dbReference type="EMBL" id="KKP86503.1"/>
    </source>
</evidence>
<dbReference type="PANTHER" id="PTHR15004:SF0">
    <property type="entry name" value="GLUTAMYL-TRNA(GLN) AMIDOTRANSFERASE SUBUNIT C, MITOCHONDRIAL"/>
    <property type="match status" value="1"/>
</dbReference>
<gene>
    <name evidence="1" type="primary">gatC</name>
    <name evidence="2" type="ORF">UR89_C0021G0005</name>
</gene>
<comment type="function">
    <text evidence="1">Allows the formation of correctly charged Asn-tRNA(Asn) or Gln-tRNA(Gln) through the transamidation of misacylated Asp-tRNA(Asn) or Glu-tRNA(Gln) in organisms which lack either or both of asparaginyl-tRNA or glutaminyl-tRNA synthetases. The reaction takes place in the presence of glutamine and ATP through an activated phospho-Asp-tRNA(Asn) or phospho-Glu-tRNA(Gln).</text>
</comment>
<dbReference type="SUPFAM" id="SSF141000">
    <property type="entry name" value="Glu-tRNAGln amidotransferase C subunit"/>
    <property type="match status" value="1"/>
</dbReference>
<dbReference type="EMBL" id="LBQX01000021">
    <property type="protein sequence ID" value="KKP86503.1"/>
    <property type="molecule type" value="Genomic_DNA"/>
</dbReference>
<dbReference type="GO" id="GO:0006412">
    <property type="term" value="P:translation"/>
    <property type="evidence" value="ECO:0007669"/>
    <property type="project" value="UniProtKB-UniRule"/>
</dbReference>
<dbReference type="Pfam" id="PF02686">
    <property type="entry name" value="GatC"/>
    <property type="match status" value="1"/>
</dbReference>
<dbReference type="Proteomes" id="UP000034536">
    <property type="component" value="Unassembled WGS sequence"/>
</dbReference>
<accession>A0A0G0CZP5</accession>
<dbReference type="GO" id="GO:0005524">
    <property type="term" value="F:ATP binding"/>
    <property type="evidence" value="ECO:0007669"/>
    <property type="project" value="UniProtKB-KW"/>
</dbReference>
<keyword evidence="1" id="KW-0547">Nucleotide-binding</keyword>
<comment type="similarity">
    <text evidence="1">Belongs to the GatC family.</text>
</comment>
<evidence type="ECO:0000313" key="3">
    <source>
        <dbReference type="Proteomes" id="UP000034536"/>
    </source>
</evidence>
<dbReference type="GO" id="GO:0016740">
    <property type="term" value="F:transferase activity"/>
    <property type="evidence" value="ECO:0007669"/>
    <property type="project" value="UniProtKB-KW"/>
</dbReference>
<reference evidence="2 3" key="1">
    <citation type="journal article" date="2015" name="Nature">
        <title>rRNA introns, odd ribosomes, and small enigmatic genomes across a large radiation of phyla.</title>
        <authorList>
            <person name="Brown C.T."/>
            <person name="Hug L.A."/>
            <person name="Thomas B.C."/>
            <person name="Sharon I."/>
            <person name="Castelle C.J."/>
            <person name="Singh A."/>
            <person name="Wilkins M.J."/>
            <person name="Williams K.H."/>
            <person name="Banfield J.F."/>
        </authorList>
    </citation>
    <scope>NUCLEOTIDE SEQUENCE [LARGE SCALE GENOMIC DNA]</scope>
</reference>
<comment type="catalytic activity">
    <reaction evidence="1">
        <text>L-glutamyl-tRNA(Gln) + L-glutamine + ATP + H2O = L-glutaminyl-tRNA(Gln) + L-glutamate + ADP + phosphate + H(+)</text>
        <dbReference type="Rhea" id="RHEA:17521"/>
        <dbReference type="Rhea" id="RHEA-COMP:9681"/>
        <dbReference type="Rhea" id="RHEA-COMP:9684"/>
        <dbReference type="ChEBI" id="CHEBI:15377"/>
        <dbReference type="ChEBI" id="CHEBI:15378"/>
        <dbReference type="ChEBI" id="CHEBI:29985"/>
        <dbReference type="ChEBI" id="CHEBI:30616"/>
        <dbReference type="ChEBI" id="CHEBI:43474"/>
        <dbReference type="ChEBI" id="CHEBI:58359"/>
        <dbReference type="ChEBI" id="CHEBI:78520"/>
        <dbReference type="ChEBI" id="CHEBI:78521"/>
        <dbReference type="ChEBI" id="CHEBI:456216"/>
    </reaction>
</comment>
<protein>
    <recommendedName>
        <fullName evidence="1">Aspartyl/glutamyl-tRNA(Asn/Gln) amidotransferase subunit C</fullName>
        <shortName evidence="1">Asp/Glu-ADT subunit C</shortName>
        <ecNumber evidence="1">6.3.5.-</ecNumber>
    </recommendedName>
</protein>
<keyword evidence="1" id="KW-0436">Ligase</keyword>
<evidence type="ECO:0000256" key="1">
    <source>
        <dbReference type="HAMAP-Rule" id="MF_00122"/>
    </source>
</evidence>
<comment type="catalytic activity">
    <reaction evidence="1">
        <text>L-aspartyl-tRNA(Asn) + L-glutamine + ATP + H2O = L-asparaginyl-tRNA(Asn) + L-glutamate + ADP + phosphate + 2 H(+)</text>
        <dbReference type="Rhea" id="RHEA:14513"/>
        <dbReference type="Rhea" id="RHEA-COMP:9674"/>
        <dbReference type="Rhea" id="RHEA-COMP:9677"/>
        <dbReference type="ChEBI" id="CHEBI:15377"/>
        <dbReference type="ChEBI" id="CHEBI:15378"/>
        <dbReference type="ChEBI" id="CHEBI:29985"/>
        <dbReference type="ChEBI" id="CHEBI:30616"/>
        <dbReference type="ChEBI" id="CHEBI:43474"/>
        <dbReference type="ChEBI" id="CHEBI:58359"/>
        <dbReference type="ChEBI" id="CHEBI:78515"/>
        <dbReference type="ChEBI" id="CHEBI:78516"/>
        <dbReference type="ChEBI" id="CHEBI:456216"/>
    </reaction>
</comment>
<proteinExistence type="inferred from homology"/>
<comment type="caution">
    <text evidence="2">The sequence shown here is derived from an EMBL/GenBank/DDBJ whole genome shotgun (WGS) entry which is preliminary data.</text>
</comment>
<dbReference type="PANTHER" id="PTHR15004">
    <property type="entry name" value="GLUTAMYL-TRNA(GLN) AMIDOTRANSFERASE SUBUNIT C, MITOCHONDRIAL"/>
    <property type="match status" value="1"/>
</dbReference>
<dbReference type="HAMAP" id="MF_00122">
    <property type="entry name" value="GatC"/>
    <property type="match status" value="1"/>
</dbReference>
<organism evidence="2 3">
    <name type="scientific">Candidatus Roizmanbacteria bacterium GW2011_GWA2_35_8</name>
    <dbReference type="NCBI Taxonomy" id="1618479"/>
    <lineage>
        <taxon>Bacteria</taxon>
        <taxon>Candidatus Roizmaniibacteriota</taxon>
    </lineage>
</organism>
<comment type="subunit">
    <text evidence="1">Heterotrimer of A, B and C subunits.</text>
</comment>
<dbReference type="Gene3D" id="1.10.20.60">
    <property type="entry name" value="Glu-tRNAGln amidotransferase C subunit, N-terminal domain"/>
    <property type="match status" value="1"/>
</dbReference>
<dbReference type="GO" id="GO:0006450">
    <property type="term" value="P:regulation of translational fidelity"/>
    <property type="evidence" value="ECO:0007669"/>
    <property type="project" value="InterPro"/>
</dbReference>